<evidence type="ECO:0000313" key="2">
    <source>
        <dbReference type="EMBL" id="KAK0622879.1"/>
    </source>
</evidence>
<dbReference type="PANTHER" id="PTHR37540:SF5">
    <property type="entry name" value="TRANSCRIPTION FACTOR DOMAIN-CONTAINING PROTEIN"/>
    <property type="match status" value="1"/>
</dbReference>
<comment type="caution">
    <text evidence="2">The sequence shown here is derived from an EMBL/GenBank/DDBJ whole genome shotgun (WGS) entry which is preliminary data.</text>
</comment>
<feature type="compositionally biased region" description="Polar residues" evidence="1">
    <location>
        <begin position="41"/>
        <end position="61"/>
    </location>
</feature>
<feature type="region of interest" description="Disordered" evidence="1">
    <location>
        <begin position="41"/>
        <end position="137"/>
    </location>
</feature>
<dbReference type="AlphaFoldDB" id="A0AA40C2X9"/>
<organism evidence="2 3">
    <name type="scientific">Immersiella caudata</name>
    <dbReference type="NCBI Taxonomy" id="314043"/>
    <lineage>
        <taxon>Eukaryota</taxon>
        <taxon>Fungi</taxon>
        <taxon>Dikarya</taxon>
        <taxon>Ascomycota</taxon>
        <taxon>Pezizomycotina</taxon>
        <taxon>Sordariomycetes</taxon>
        <taxon>Sordariomycetidae</taxon>
        <taxon>Sordariales</taxon>
        <taxon>Lasiosphaeriaceae</taxon>
        <taxon>Immersiella</taxon>
    </lineage>
</organism>
<accession>A0AA40C2X9</accession>
<evidence type="ECO:0000256" key="1">
    <source>
        <dbReference type="SAM" id="MobiDB-lite"/>
    </source>
</evidence>
<reference evidence="2" key="1">
    <citation type="submission" date="2023-06" db="EMBL/GenBank/DDBJ databases">
        <title>Genome-scale phylogeny and comparative genomics of the fungal order Sordariales.</title>
        <authorList>
            <consortium name="Lawrence Berkeley National Laboratory"/>
            <person name="Hensen N."/>
            <person name="Bonometti L."/>
            <person name="Westerberg I."/>
            <person name="Brannstrom I.O."/>
            <person name="Guillou S."/>
            <person name="Cros-Aarteil S."/>
            <person name="Calhoun S."/>
            <person name="Haridas S."/>
            <person name="Kuo A."/>
            <person name="Mondo S."/>
            <person name="Pangilinan J."/>
            <person name="Riley R."/>
            <person name="Labutti K."/>
            <person name="Andreopoulos B."/>
            <person name="Lipzen A."/>
            <person name="Chen C."/>
            <person name="Yanf M."/>
            <person name="Daum C."/>
            <person name="Ng V."/>
            <person name="Clum A."/>
            <person name="Steindorff A."/>
            <person name="Ohm R."/>
            <person name="Martin F."/>
            <person name="Silar P."/>
            <person name="Natvig D."/>
            <person name="Lalanne C."/>
            <person name="Gautier V."/>
            <person name="Ament-Velasquez S.L."/>
            <person name="Kruys A."/>
            <person name="Hutchinson M.I."/>
            <person name="Powell A.J."/>
            <person name="Barry K."/>
            <person name="Miller A.N."/>
            <person name="Grigoriev I.V."/>
            <person name="Debuchy R."/>
            <person name="Gladieux P."/>
            <person name="Thoren M.H."/>
            <person name="Johannesson H."/>
        </authorList>
    </citation>
    <scope>NUCLEOTIDE SEQUENCE</scope>
    <source>
        <strain evidence="2">CBS 606.72</strain>
    </source>
</reference>
<proteinExistence type="predicted"/>
<sequence>MNHFNATVQDGKLVNTRRGLQVSRQKFNGLSFVNSCPQVFSPSTQASKAPQSSGSSGQRTITFVEIEDEPSRGKPRAEQWCASLEVPGRRRHRRKGASRDPSSGESSRGSSLTPSTSSMECLSSSTPAVRLEGRPSPTHDFSVRLPLTMPGYFKTAQGKPAGLSREDWELFQVYWDRVPRKIYPYEDIMTYNPARAAEFYWAMLEVDDVSSVHCVLMSGCISQAVLGAELDNKGYAYHISKMCAILNRALDEGKRVNAVTLSCISTLAANGCYVGRLGDWWMHILGLQQILKLRDHVDLSHPLTGSQLHKADLKGSMALAIAPLLPFTRSYPPISVILPSTIRSYINSSLCFLLKPLLPPASPVTSSLTTLSLFTSSIRLANQSGGAVRYDPLALTDEWLSIMNDLLANPLPLRESKVGENPFVGGRSSDVLIARTVDYYMANQRLHKDSHITPTPGTNSWEAALRIAGLLYIKNLFPEWPRNIGGYAVLLALLQQHLEAILRETFVDANTDPGLGDGRSERDEPSTCREEAASQRKAVLIFLCLFGNTACLIANENEGRYEKGDVYSREVYHRGLRLALGVTGDNTEHLGMGEGDLSMKDEDFLLLKVLDIRNIKGEVWDDRVELEKVLKEDL</sequence>
<feature type="compositionally biased region" description="Low complexity" evidence="1">
    <location>
        <begin position="99"/>
        <end position="126"/>
    </location>
</feature>
<protein>
    <submittedName>
        <fullName evidence="2">Uncharacterized protein</fullName>
    </submittedName>
</protein>
<evidence type="ECO:0000313" key="3">
    <source>
        <dbReference type="Proteomes" id="UP001175000"/>
    </source>
</evidence>
<gene>
    <name evidence="2" type="ORF">B0T14DRAFT_155463</name>
</gene>
<dbReference type="PANTHER" id="PTHR37540">
    <property type="entry name" value="TRANSCRIPTION FACTOR (ACR-2), PUTATIVE-RELATED-RELATED"/>
    <property type="match status" value="1"/>
</dbReference>
<dbReference type="EMBL" id="JAULSU010000003">
    <property type="protein sequence ID" value="KAK0622879.1"/>
    <property type="molecule type" value="Genomic_DNA"/>
</dbReference>
<name>A0AA40C2X9_9PEZI</name>
<dbReference type="Proteomes" id="UP001175000">
    <property type="component" value="Unassembled WGS sequence"/>
</dbReference>
<keyword evidence="3" id="KW-1185">Reference proteome</keyword>